<protein>
    <recommendedName>
        <fullName evidence="3">F-box domain-containing protein</fullName>
    </recommendedName>
</protein>
<dbReference type="Proteomes" id="UP000184267">
    <property type="component" value="Unassembled WGS sequence"/>
</dbReference>
<evidence type="ECO:0000313" key="1">
    <source>
        <dbReference type="EMBL" id="OJT12734.1"/>
    </source>
</evidence>
<proteinExistence type="predicted"/>
<accession>A0A1M2VYP9</accession>
<evidence type="ECO:0000313" key="2">
    <source>
        <dbReference type="Proteomes" id="UP000184267"/>
    </source>
</evidence>
<name>A0A1M2VYP9_TRAPU</name>
<dbReference type="OrthoDB" id="3222238at2759"/>
<dbReference type="OMA" id="WNTRETL"/>
<sequence>MSTHRALQHVDVLSHLFMTMVDDDEEADDVDFAQRLEMEVELLRGELSPKDWARFRQYARRVRVLNFPKIASVTPHIVSQLSKWNDGAPLLPGLKELTWLPASPTDTAALLVGTERLELLHIVLDCITLPDDLEWIPRNEKMAALRDPATRSAGDRHVEKMLGMYAERVPRLQTLELVTSVHPLCLAPVARFTRLTSFHCPDTPVDAQFVRTIASSLKALESLACNFLLIPEEPDTPIVGLRHLSSLEVTSPSAHLTRLFNMLNPLEELRTLTIFYPNGIPELSATYRRPLEALRARGHAAALASCTLDIPTRWNTRETLAELVEPLLSVPTLAHVAVTALRSGYHVTERDLERMARAWPQVHSLVLLWNARAGTAPPVRALAHFAAHCPRLRSLILSHIDCAAAALPPPPYEMGSHGLLHLFTMDSYAVADPKAVGRYVSAMFPEVLVAVPDEQPSGWDEVLHMAAAWRAARAKRMVEVRAENAAKAS</sequence>
<keyword evidence="2" id="KW-1185">Reference proteome</keyword>
<organism evidence="1 2">
    <name type="scientific">Trametes pubescens</name>
    <name type="common">White-rot fungus</name>
    <dbReference type="NCBI Taxonomy" id="154538"/>
    <lineage>
        <taxon>Eukaryota</taxon>
        <taxon>Fungi</taxon>
        <taxon>Dikarya</taxon>
        <taxon>Basidiomycota</taxon>
        <taxon>Agaricomycotina</taxon>
        <taxon>Agaricomycetes</taxon>
        <taxon>Polyporales</taxon>
        <taxon>Polyporaceae</taxon>
        <taxon>Trametes</taxon>
    </lineage>
</organism>
<dbReference type="InterPro" id="IPR032675">
    <property type="entry name" value="LRR_dom_sf"/>
</dbReference>
<dbReference type="Gene3D" id="3.80.10.10">
    <property type="entry name" value="Ribonuclease Inhibitor"/>
    <property type="match status" value="1"/>
</dbReference>
<comment type="caution">
    <text evidence="1">The sequence shown here is derived from an EMBL/GenBank/DDBJ whole genome shotgun (WGS) entry which is preliminary data.</text>
</comment>
<reference evidence="1 2" key="1">
    <citation type="submission" date="2016-10" db="EMBL/GenBank/DDBJ databases">
        <title>Genome sequence of the basidiomycete white-rot fungus Trametes pubescens.</title>
        <authorList>
            <person name="Makela M.R."/>
            <person name="Granchi Z."/>
            <person name="Peng M."/>
            <person name="De Vries R.P."/>
            <person name="Grigoriev I."/>
            <person name="Riley R."/>
            <person name="Hilden K."/>
        </authorList>
    </citation>
    <scope>NUCLEOTIDE SEQUENCE [LARGE SCALE GENOMIC DNA]</scope>
    <source>
        <strain evidence="1 2">FBCC735</strain>
    </source>
</reference>
<gene>
    <name evidence="1" type="ORF">TRAPUB_10719</name>
</gene>
<dbReference type="AlphaFoldDB" id="A0A1M2VYP9"/>
<evidence type="ECO:0008006" key="3">
    <source>
        <dbReference type="Google" id="ProtNLM"/>
    </source>
</evidence>
<dbReference type="EMBL" id="MNAD01000451">
    <property type="protein sequence ID" value="OJT12734.1"/>
    <property type="molecule type" value="Genomic_DNA"/>
</dbReference>
<dbReference type="SUPFAM" id="SSF52047">
    <property type="entry name" value="RNI-like"/>
    <property type="match status" value="1"/>
</dbReference>